<name>A0ABD0PYH5_CIRMR</name>
<protein>
    <submittedName>
        <fullName evidence="1">Uncharacterized protein</fullName>
    </submittedName>
</protein>
<sequence>AGLIRTDDEEFFIEPLEKGQQEVEVKGRVHVVYRRSAIKRDKDQRRDDLHNE</sequence>
<comment type="caution">
    <text evidence="1">The sequence shown here is derived from an EMBL/GenBank/DDBJ whole genome shotgun (WGS) entry which is preliminary data.</text>
</comment>
<dbReference type="Proteomes" id="UP001529510">
    <property type="component" value="Unassembled WGS sequence"/>
</dbReference>
<proteinExistence type="predicted"/>
<organism evidence="1 2">
    <name type="scientific">Cirrhinus mrigala</name>
    <name type="common">Mrigala</name>
    <dbReference type="NCBI Taxonomy" id="683832"/>
    <lineage>
        <taxon>Eukaryota</taxon>
        <taxon>Metazoa</taxon>
        <taxon>Chordata</taxon>
        <taxon>Craniata</taxon>
        <taxon>Vertebrata</taxon>
        <taxon>Euteleostomi</taxon>
        <taxon>Actinopterygii</taxon>
        <taxon>Neopterygii</taxon>
        <taxon>Teleostei</taxon>
        <taxon>Ostariophysi</taxon>
        <taxon>Cypriniformes</taxon>
        <taxon>Cyprinidae</taxon>
        <taxon>Labeoninae</taxon>
        <taxon>Labeonini</taxon>
        <taxon>Cirrhinus</taxon>
    </lineage>
</organism>
<evidence type="ECO:0000313" key="2">
    <source>
        <dbReference type="Proteomes" id="UP001529510"/>
    </source>
</evidence>
<evidence type="ECO:0000313" key="1">
    <source>
        <dbReference type="EMBL" id="KAL0178886.1"/>
    </source>
</evidence>
<accession>A0ABD0PYH5</accession>
<feature type="non-terminal residue" evidence="1">
    <location>
        <position position="1"/>
    </location>
</feature>
<dbReference type="AlphaFoldDB" id="A0ABD0PYH5"/>
<keyword evidence="2" id="KW-1185">Reference proteome</keyword>
<dbReference type="EMBL" id="JAMKFB020000012">
    <property type="protein sequence ID" value="KAL0178886.1"/>
    <property type="molecule type" value="Genomic_DNA"/>
</dbReference>
<feature type="non-terminal residue" evidence="1">
    <location>
        <position position="52"/>
    </location>
</feature>
<reference evidence="1 2" key="1">
    <citation type="submission" date="2024-05" db="EMBL/GenBank/DDBJ databases">
        <title>Genome sequencing and assembly of Indian major carp, Cirrhinus mrigala (Hamilton, 1822).</title>
        <authorList>
            <person name="Mohindra V."/>
            <person name="Chowdhury L.M."/>
            <person name="Lal K."/>
            <person name="Jena J.K."/>
        </authorList>
    </citation>
    <scope>NUCLEOTIDE SEQUENCE [LARGE SCALE GENOMIC DNA]</scope>
    <source>
        <strain evidence="1">CM1030</strain>
        <tissue evidence="1">Blood</tissue>
    </source>
</reference>
<gene>
    <name evidence="1" type="ORF">M9458_024328</name>
</gene>